<dbReference type="PANTHER" id="PTHR16166">
    <property type="entry name" value="VACUOLAR PROTEIN SORTING-ASSOCIATED PROTEIN VPS13"/>
    <property type="match status" value="1"/>
</dbReference>
<accession>B7FUH2</accession>
<dbReference type="eggNOG" id="KOG1809">
    <property type="taxonomic scope" value="Eukaryota"/>
</dbReference>
<reference evidence="6 7" key="1">
    <citation type="journal article" date="2008" name="Nature">
        <title>The Phaeodactylum genome reveals the evolutionary history of diatom genomes.</title>
        <authorList>
            <person name="Bowler C."/>
            <person name="Allen A.E."/>
            <person name="Badger J.H."/>
            <person name="Grimwood J."/>
            <person name="Jabbari K."/>
            <person name="Kuo A."/>
            <person name="Maheswari U."/>
            <person name="Martens C."/>
            <person name="Maumus F."/>
            <person name="Otillar R.P."/>
            <person name="Rayko E."/>
            <person name="Salamov A."/>
            <person name="Vandepoele K."/>
            <person name="Beszteri B."/>
            <person name="Gruber A."/>
            <person name="Heijde M."/>
            <person name="Katinka M."/>
            <person name="Mock T."/>
            <person name="Valentin K."/>
            <person name="Verret F."/>
            <person name="Berges J.A."/>
            <person name="Brownlee C."/>
            <person name="Cadoret J.P."/>
            <person name="Chiovitti A."/>
            <person name="Choi C.J."/>
            <person name="Coesel S."/>
            <person name="De Martino A."/>
            <person name="Detter J.C."/>
            <person name="Durkin C."/>
            <person name="Falciatore A."/>
            <person name="Fournet J."/>
            <person name="Haruta M."/>
            <person name="Huysman M.J."/>
            <person name="Jenkins B.D."/>
            <person name="Jiroutova K."/>
            <person name="Jorgensen R.E."/>
            <person name="Joubert Y."/>
            <person name="Kaplan A."/>
            <person name="Kroger N."/>
            <person name="Kroth P.G."/>
            <person name="La Roche J."/>
            <person name="Lindquist E."/>
            <person name="Lommer M."/>
            <person name="Martin-Jezequel V."/>
            <person name="Lopez P.J."/>
            <person name="Lucas S."/>
            <person name="Mangogna M."/>
            <person name="McGinnis K."/>
            <person name="Medlin L.K."/>
            <person name="Montsant A."/>
            <person name="Oudot-Le Secq M.P."/>
            <person name="Napoli C."/>
            <person name="Obornik M."/>
            <person name="Parker M.S."/>
            <person name="Petit J.L."/>
            <person name="Porcel B.M."/>
            <person name="Poulsen N."/>
            <person name="Robison M."/>
            <person name="Rychlewski L."/>
            <person name="Rynearson T.A."/>
            <person name="Schmutz J."/>
            <person name="Shapiro H."/>
            <person name="Siaut M."/>
            <person name="Stanley M."/>
            <person name="Sussman M.R."/>
            <person name="Taylor A.R."/>
            <person name="Vardi A."/>
            <person name="von Dassow P."/>
            <person name="Vyverman W."/>
            <person name="Willis A."/>
            <person name="Wyrwicz L.S."/>
            <person name="Rokhsar D.S."/>
            <person name="Weissenbach J."/>
            <person name="Armbrust E.V."/>
            <person name="Green B.R."/>
            <person name="Van de Peer Y."/>
            <person name="Grigoriev I.V."/>
        </authorList>
    </citation>
    <scope>NUCLEOTIDE SEQUENCE [LARGE SCALE GENOMIC DNA]</scope>
    <source>
        <strain evidence="6 7">CCAP 1055/1</strain>
    </source>
</reference>
<dbReference type="InterPro" id="IPR026847">
    <property type="entry name" value="VPS13"/>
</dbReference>
<dbReference type="PaxDb" id="2850-Phatr44551"/>
<keyword evidence="7" id="KW-1185">Reference proteome</keyword>
<feature type="domain" description="Vacuolar protein sorting-associated protein 13 VPS13 adaptor binding" evidence="5">
    <location>
        <begin position="2906"/>
        <end position="3230"/>
    </location>
</feature>
<comment type="similarity">
    <text evidence="1">Belongs to the VPS13 family.</text>
</comment>
<evidence type="ECO:0000313" key="6">
    <source>
        <dbReference type="EMBL" id="EEC50260.1"/>
    </source>
</evidence>
<evidence type="ECO:0000259" key="4">
    <source>
        <dbReference type="Pfam" id="PF12624"/>
    </source>
</evidence>
<evidence type="ECO:0000256" key="3">
    <source>
        <dbReference type="ARBA" id="ARBA00023055"/>
    </source>
</evidence>
<feature type="domain" description="Chorein N-terminal" evidence="4">
    <location>
        <begin position="1"/>
        <end position="485"/>
    </location>
</feature>
<dbReference type="EMBL" id="CM000607">
    <property type="protein sequence ID" value="EEC50260.1"/>
    <property type="molecule type" value="Genomic_DNA"/>
</dbReference>
<evidence type="ECO:0000313" key="7">
    <source>
        <dbReference type="Proteomes" id="UP000000759"/>
    </source>
</evidence>
<dbReference type="InParanoid" id="B7FUH2"/>
<dbReference type="Pfam" id="PF25036">
    <property type="entry name" value="VPS13_VAB"/>
    <property type="match status" value="1"/>
</dbReference>
<reference evidence="7" key="2">
    <citation type="submission" date="2008-08" db="EMBL/GenBank/DDBJ databases">
        <authorList>
            <consortium name="Diatom Consortium"/>
            <person name="Grigoriev I."/>
            <person name="Grimwood J."/>
            <person name="Kuo A."/>
            <person name="Otillar R.P."/>
            <person name="Salamov A."/>
            <person name="Detter J.C."/>
            <person name="Lindquist E."/>
            <person name="Shapiro H."/>
            <person name="Lucas S."/>
            <person name="Glavina del Rio T."/>
            <person name="Pitluck S."/>
            <person name="Rokhsar D."/>
            <person name="Bowler C."/>
        </authorList>
    </citation>
    <scope>GENOME REANNOTATION</scope>
    <source>
        <strain evidence="7">CCAP 1055/1</strain>
    </source>
</reference>
<keyword evidence="2" id="KW-0813">Transport</keyword>
<evidence type="ECO:0000256" key="1">
    <source>
        <dbReference type="ARBA" id="ARBA00006545"/>
    </source>
</evidence>
<dbReference type="Pfam" id="PF12624">
    <property type="entry name" value="VPS13_N"/>
    <property type="match status" value="1"/>
</dbReference>
<dbReference type="InterPro" id="IPR026854">
    <property type="entry name" value="VPS13_N"/>
</dbReference>
<dbReference type="GO" id="GO:0045053">
    <property type="term" value="P:protein retention in Golgi apparatus"/>
    <property type="evidence" value="ECO:0007669"/>
    <property type="project" value="TreeGrafter"/>
</dbReference>
<protein>
    <recommendedName>
        <fullName evidence="8">Vacuolar protein sorting-associated protein</fullName>
    </recommendedName>
</protein>
<dbReference type="OrthoDB" id="428159at2759"/>
<evidence type="ECO:0000259" key="5">
    <source>
        <dbReference type="Pfam" id="PF25036"/>
    </source>
</evidence>
<dbReference type="HOGENOM" id="CLU_000144_0_0_1"/>
<proteinExistence type="inferred from homology"/>
<dbReference type="RefSeq" id="XP_002178595.1">
    <property type="nucleotide sequence ID" value="XM_002178559.1"/>
</dbReference>
<dbReference type="Proteomes" id="UP000000759">
    <property type="component" value="Chromosome 4"/>
</dbReference>
<evidence type="ECO:0008006" key="8">
    <source>
        <dbReference type="Google" id="ProtNLM"/>
    </source>
</evidence>
<organism evidence="6 7">
    <name type="scientific">Phaeodactylum tricornutum (strain CCAP 1055/1)</name>
    <dbReference type="NCBI Taxonomy" id="556484"/>
    <lineage>
        <taxon>Eukaryota</taxon>
        <taxon>Sar</taxon>
        <taxon>Stramenopiles</taxon>
        <taxon>Ochrophyta</taxon>
        <taxon>Bacillariophyta</taxon>
        <taxon>Bacillariophyceae</taxon>
        <taxon>Bacillariophycidae</taxon>
        <taxon>Naviculales</taxon>
        <taxon>Phaeodactylaceae</taxon>
        <taxon>Phaeodactylum</taxon>
    </lineage>
</organism>
<sequence>MLERLAGKILQRFLAKYFDVENNETLTMGVWSGLVSLQDLHVNIDQINPLLAQKGIPVRIQQLHISRLEITIPWSQLSFSSGTMRSSGQRNEAAEVVVLIDGVHCLAKSFFDFDDMAIAADRIAQRQKILKAGLQRDTDKSTFAETLKRRLREGLLQQLAESLQVHIRNVHIRYEDSNHAFSCGMVCESLHLQQDVTPSSEEAIRKVVQVNHVGIYWNPVEKPRNGLPVEQTFLGHLPTDQICRALDRSVARRMPTLQASNPLNAPKHTYLIVPIDASVHLSFSTDPRDFETRPALEVIIEVPELTLGLRDFQIYQIIRLIHDLKEHNYRKKHYRRFRPSSPVTEDPKAWWQYAVAVVRYEIRENRLRWSWGRFRRRFEQRKRYCYLYERMLRVEIAMPYTPIERSSLATELSLAPLSATESQELEDLDNGVLGDLDVHDILLFRLLVSKRMGLKNSGQATNGRTNWFRRTMSTLVSGDDEAEEEYERLLSYWQQRSTSEKNWSDASSGKFCVALSSEIRIENGRTLLYSPVSSTIDLEPLRRIQECFLEISFTVLDGRLSLLQDFETIISNMSLLDFIVSEVSSTRRENILVKRIHKPGIGLFDSKRLDGSVGPVFSLVVRKNAEDSDESHIEVQARIECTEAHFSPEDIWLPCFKRLMQPVPQLQQMATFWSELSMANINSWASDRLSLVAKARTAVNQHRNIDINLEIECPIIRVSDGKGCELVFDLGQAYVRTERLASFGSSNLSTFAEMDDRMLSKDRRFSYQQRNPLISRDVASFKTPPRLSTAAIELPTSPTRTDYVRLGFTENMDRADDNLNLINPTRLPFSTKVTSIASADSDRSYRHQYRGQMEAIFYDVFEMRLVTGTVVLGGTSRDVHRICHPVDMRAAIHKSIIPADHTLCRLKLFCDMEDISVDLSEPIVFALGRFFNVWKLVLSTKVSKTLLLTSNLGVESILPNLLSEVDVSDDDFDENGFFDALESESFNSPDADALFKEHWVSETTNLLDEGVKSVTKSVRSRRRRPRSVSDVSSLSESSLARRRLTNQGNGNIYLSAENLAMLEEADESGGLDEEEDDYSFHSAYSLSHLLTLSENVQTDIIQAVSNVHRLKDKIYGTGVSSSVGSFVSVDEVKRSLTMRKALRLELGRATAELQALRDAHKDLLYQIKISSSDENEGTPLKSNRSGRVSRSIEVASALLQTRKQPTFADTDANLEHTLVRGLNRDLLQIWLTLRCVSIRFVVNSGTDGSLESSNTFAVKIANSNLVRRQSAIASRYSFSLDNVSAIHENDVDPALDRCFIVGGSSSETSSKLLPSLFPQFISSLSMENKFLSGAVCLQRKRQAMSGKSSKMDKIRIAFGDIELKGHTNSLRLIQQQMSSLSSVFRVTSTEVYRKMPKTQERMLDGYFDVGLRISSLRLVFEDEEGHFAAATALTEVDINFSGASFGRQFQDRSQLDIRLGNFQVLSIEDLDSGVGNELVAKQDLYNPLLRLRLRQQIVPRGEQGGWVVGQSSTMALHSSLDEINIHLGLRMDSMESHLSFSTLFRLSKSISFATKAFGKCPTVGRPSLHTVDSGDSSLLSSVPVRWRVDVSMKKFLMTLESSGAFLETGRENQMVLMATAKLNCSLQPSTTKCREGKFGVEVKFTIADFSISVVTEELPVLEPISIHIDLVAFPKAMQFAPFTLPKDSPWSDQTTLSTPTGRITWKVDYFQDKLPISIAVALSSTRINISPSRLGLLHSALEDLARCSATIRRSQQLVSRPGSEDQIGRLYLDLTCETLIISLYPETRLLSSHADSRILALSLDYLCASWQKRGKAKRFACGLKTLCIDDMSSPPGMRALYGSRAERQLKSRIESTINHFPSFFMMRIENSEADGKKYFEIDFSIGTVHLLFLPSLVQSIKSFVISIPSLSERKLRSPESSSSRHGLRSLSTAVGIYSVTVVSDIFECFLSSQDILKAIRETPRTSIGVVVLRQRADIELQLEIVSSDHLVERFLDEIELKQRVEGFLTAGKSSTKQVSSVVTANLEAEVHQFQVLRTTIKSIDKGEETDVLQFSVTPPQWGEQRISNEFSFRLLHQLTGAWSRAGRLSVQTFSFSNAFEMKFEFVDILLYIAQSSGGMTDAFQFTVWPIIEALSKNSGPKRLSEENSNDSGCNAIVDALLKGLSVASIRGEGIQLTCVPGGATRLTESPIIKLEVMRVAFGCAGVSSATELVNLPVSGTFQDVEQTDKIGQNFVFGAWSMFEVSAHYHNRRLVAWEPFIEPWKVSIFGGMDLCCPTTLLPSKHAATASDYTTEDGFVTSVYSPGGGRLQEIGRLLRSPFRGGISASGQGVTNSSEMLQSDIDFCYLLLLHSSESSVQGAYLPTNELHCTDARKCLPSDQPRKWVSHFGYPQDKISQAKKIKKHASITLLGSDITPLNINITGALIENVWDYIRKDQVDASRGVAPHWVRNESGLTIRFHEVLDPERVFRGEKAPKCILPDGSEAPLSLKRTRSQSCDPHRAFIFLELGCDEDVCGREHQNTSHTSGVSKTSSFYFKSTTKIPVDTVGLNKYHLDRRIESREADGRLDRSRPLGCVIVRVALQGGVKVVSVESPLVVKNLSITDIICEARDRDSSTLLWRSLVPGLQSKIFGSAAGRTVPVPVDLVPYVHESSCCFSVLSVSGCLESDLSTVPSSRPYEGLMRLPKPYTRSSLEKGVVDEIHLRVASLMLPSKVFNDVPQYLNGCSLRIGSISLSATAYQRRKTVMDVPEQRMVLIRPEVVFRNHLPVPICVQARPRPQSLEEGPPPSNLWVDLGILKCGEFAGWTGVGPYDFFDIRILIIEKDGGPSKQFPQWSHSVLVFSAVPEQSSGTNRVGKQIKAMYKLRLEDSVGTPLTLSVHSSQGDNKLVPLNESNVRPLSERLQPGNRVLSIFAPYWIVDSSGLDLEFKLTKPIAGQIGPSGSLSCMENDSFSTHGLGELLDDSDLMYLPSRGLFEILMAGEEESRQMNVRRRASRATGFNPNTAPWSDTISLSRRFGSYHDTYVQPARRSSVHDHSNTDHDSFEPFALRSRLVRAPESLGGLLGTKIMHFFCRYSILNELGRDIEIKTCGLSRGAPCVVKSDCWQKPFHIEDSRFVSFRPKEYGWEWSGRFHVTSKRRVEMTFHLRHTIRDESIGVTVECVSREASGTCTVIFRPALHLPCRIENKSMFPIKIFQNPSIMCVCGFGREGSKDTVILPFHSLEFAWDEPESRRKSVLVKAVNFSANRGDGNARNLGIFALDSLTPGTVRKLEHNLSAQVLADGPTKVLRIVETSDDGGPIHGECEDDQLPSYQRPSASFPYSITVKLAHGIGLSVVDWSPQELIYLKLEDILFEQARNSLAENTDVSVGSVVVDNCLWVSPYPVAVRLGSRSRKRRHRRHNGIAISWSRPLVQRAAFGDLTMIERIEISTEPSIISVDGKLAEFAIAMTRQVKKMGYSLNDLDRIVVSRNSELRKLLTIALPVDGNASAIATDKSHESRLSDDLYAAVDCMATPAIASKLRSRFRPLTAKGVISKRMESALSPAPPQHKYYIEKLRISATAAEVSWSGSLPVAFSLPRWMRPALTFEGFPLFLRPYSVSHSYGTAEEHLRALKSHYISIWRVFDLVVGLAKPTFLIRAWYFTTRDILATALMSLSNGVYNVGAKLFPLSSAEHNVTDATTQESWLRHPYWGLHSWRHPIVQRMFYVCAGGMATSAAWLRYNAARHVGGLVRARNPRLFASTGDGNDLLVEYVEKGENAGKALLSRVRMGSHLGEGYVYHVEDAHRQGLSKNTEMGHATMILMLTFDRIVLLNGELDSNFCQVVWEVLFSDLVHLQLVMVAIPANGNDIDSTSSRYQAIRLWYLANKPRQSPKLDEQLQALAGLDAMECHLVFVPRRDVASTLECPR</sequence>
<dbReference type="InterPro" id="IPR009543">
    <property type="entry name" value="VPS13_VAB"/>
</dbReference>
<dbReference type="GO" id="GO:0006869">
    <property type="term" value="P:lipid transport"/>
    <property type="evidence" value="ECO:0007669"/>
    <property type="project" value="UniProtKB-KW"/>
</dbReference>
<evidence type="ECO:0000256" key="2">
    <source>
        <dbReference type="ARBA" id="ARBA00022448"/>
    </source>
</evidence>
<gene>
    <name evidence="6" type="ORF">PHATRDRAFT_44551</name>
</gene>
<keyword evidence="3" id="KW-0445">Lipid transport</keyword>
<dbReference type="KEGG" id="pti:PHATRDRAFT_44551"/>
<name>B7FUH2_PHATC</name>
<dbReference type="GeneID" id="7197797"/>
<dbReference type="GO" id="GO:0006623">
    <property type="term" value="P:protein targeting to vacuole"/>
    <property type="evidence" value="ECO:0007669"/>
    <property type="project" value="TreeGrafter"/>
</dbReference>
<dbReference type="PANTHER" id="PTHR16166:SF93">
    <property type="entry name" value="INTERMEMBRANE LIPID TRANSFER PROTEIN VPS13"/>
    <property type="match status" value="1"/>
</dbReference>